<reference evidence="2" key="1">
    <citation type="submission" date="2018-09" db="EMBL/GenBank/DDBJ databases">
        <title>Paracoccus onubensis nov. sp. a moderate halophilic bacterium isolated from Gruta de las Maravillas (Aracena, Spain).</title>
        <authorList>
            <person name="Jurado V."/>
            <person name="Gutierrez-Patricio S."/>
            <person name="Gonzalez-Pimentel J.L."/>
            <person name="Miller A.Z."/>
            <person name="Laiz L."/>
            <person name="Saiz-Jimenez C."/>
        </authorList>
    </citation>
    <scope>NUCLEOTIDE SEQUENCE [LARGE SCALE GENOMIC DNA]</scope>
    <source>
        <strain evidence="2">DSM 26381</strain>
    </source>
</reference>
<dbReference type="RefSeq" id="WP_119899544.1">
    <property type="nucleotide sequence ID" value="NZ_QNRC01000043.1"/>
</dbReference>
<dbReference type="SUPFAM" id="SSF51120">
    <property type="entry name" value="beta-Roll"/>
    <property type="match status" value="1"/>
</dbReference>
<dbReference type="InterPro" id="IPR011049">
    <property type="entry name" value="Serralysin-like_metalloprot_C"/>
</dbReference>
<accession>A0A419A3Y2</accession>
<dbReference type="InterPro" id="IPR001343">
    <property type="entry name" value="Hemolysn_Ca-bd"/>
</dbReference>
<dbReference type="Pfam" id="PF00353">
    <property type="entry name" value="HemolysinCabind"/>
    <property type="match status" value="3"/>
</dbReference>
<evidence type="ECO:0000313" key="2">
    <source>
        <dbReference type="Proteomes" id="UP000283587"/>
    </source>
</evidence>
<dbReference type="GO" id="GO:0005509">
    <property type="term" value="F:calcium ion binding"/>
    <property type="evidence" value="ECO:0007669"/>
    <property type="project" value="InterPro"/>
</dbReference>
<protein>
    <recommendedName>
        <fullName evidence="3">Calcium-binding protein</fullName>
    </recommendedName>
</protein>
<dbReference type="EMBL" id="QZEW01000076">
    <property type="protein sequence ID" value="RJL08313.1"/>
    <property type="molecule type" value="Genomic_DNA"/>
</dbReference>
<comment type="caution">
    <text evidence="1">The sequence shown here is derived from an EMBL/GenBank/DDBJ whole genome shotgun (WGS) entry which is preliminary data.</text>
</comment>
<dbReference type="Gene3D" id="2.150.10.10">
    <property type="entry name" value="Serralysin-like metalloprotease, C-terminal"/>
    <property type="match status" value="2"/>
</dbReference>
<evidence type="ECO:0008006" key="3">
    <source>
        <dbReference type="Google" id="ProtNLM"/>
    </source>
</evidence>
<gene>
    <name evidence="1" type="ORF">D3P05_16265</name>
</gene>
<sequence length="305" mass="32045">MTTRITGSEGGDHLVVWGDDDRYIINTQYGRDFVDVSGVSAEYVTLQFYDGNDTVQGGDARHTVSFFGGGNTITTGAGNDTFYNHGVGAGNVIHAGAGVDRFSVDGRGAFVNLGEGNVSIRSMHTGIMYDYEVSGVENILGTAYDDIIVGSEGENSLMGNTGDDLLSGRGGNDILDGWDEMPGGGGNDTLVGGYGSDTITSGHGHDVIRIDRLAESRPGHEDVITDLSASDVIDLSRIDADLDASGNQGFDFIGEDDFSGTAGELRFELSGPDVIVFADADGDAIADMSIILNDLNLLTEDSFIL</sequence>
<dbReference type="OrthoDB" id="7835834at2"/>
<keyword evidence="2" id="KW-1185">Reference proteome</keyword>
<proteinExistence type="predicted"/>
<dbReference type="Proteomes" id="UP000283587">
    <property type="component" value="Unassembled WGS sequence"/>
</dbReference>
<evidence type="ECO:0000313" key="1">
    <source>
        <dbReference type="EMBL" id="RJL08313.1"/>
    </source>
</evidence>
<dbReference type="PRINTS" id="PR00313">
    <property type="entry name" value="CABNDNGRPT"/>
</dbReference>
<name>A0A419A3Y2_9RHOB</name>
<organism evidence="1 2">
    <name type="scientific">Paracoccus siganidrum</name>
    <dbReference type="NCBI Taxonomy" id="1276757"/>
    <lineage>
        <taxon>Bacteria</taxon>
        <taxon>Pseudomonadati</taxon>
        <taxon>Pseudomonadota</taxon>
        <taxon>Alphaproteobacteria</taxon>
        <taxon>Rhodobacterales</taxon>
        <taxon>Paracoccaceae</taxon>
        <taxon>Paracoccus</taxon>
    </lineage>
</organism>
<dbReference type="AlphaFoldDB" id="A0A419A3Y2"/>